<evidence type="ECO:0000256" key="1">
    <source>
        <dbReference type="SAM" id="MobiDB-lite"/>
    </source>
</evidence>
<proteinExistence type="predicted"/>
<evidence type="ECO:0000313" key="3">
    <source>
        <dbReference type="Proteomes" id="UP001499843"/>
    </source>
</evidence>
<feature type="region of interest" description="Disordered" evidence="1">
    <location>
        <begin position="35"/>
        <end position="98"/>
    </location>
</feature>
<accession>A0ABP5PDU7</accession>
<sequence length="98" mass="10648">MVMWSAKRLPQQFHGEVLVDAPGGTKTARVAYRRERRDAQNGKAEPLQQGGAAAPQLALPWISGHPRTSAQHQLPLPAKQLHPPSPDGSACTIRRQVA</sequence>
<protein>
    <recommendedName>
        <fullName evidence="4">Transposase</fullName>
    </recommendedName>
</protein>
<keyword evidence="3" id="KW-1185">Reference proteome</keyword>
<evidence type="ECO:0000313" key="2">
    <source>
        <dbReference type="EMBL" id="GAA2209694.1"/>
    </source>
</evidence>
<feature type="compositionally biased region" description="Low complexity" evidence="1">
    <location>
        <begin position="46"/>
        <end position="60"/>
    </location>
</feature>
<comment type="caution">
    <text evidence="2">The sequence shown here is derived from an EMBL/GenBank/DDBJ whole genome shotgun (WGS) entry which is preliminary data.</text>
</comment>
<reference evidence="3" key="1">
    <citation type="journal article" date="2019" name="Int. J. Syst. Evol. Microbiol.">
        <title>The Global Catalogue of Microorganisms (GCM) 10K type strain sequencing project: providing services to taxonomists for standard genome sequencing and annotation.</title>
        <authorList>
            <consortium name="The Broad Institute Genomics Platform"/>
            <consortium name="The Broad Institute Genome Sequencing Center for Infectious Disease"/>
            <person name="Wu L."/>
            <person name="Ma J."/>
        </authorList>
    </citation>
    <scope>NUCLEOTIDE SEQUENCE [LARGE SCALE GENOMIC DNA]</scope>
    <source>
        <strain evidence="3">JCM 16114</strain>
    </source>
</reference>
<dbReference type="EMBL" id="BAAAQX010000013">
    <property type="protein sequence ID" value="GAA2209694.1"/>
    <property type="molecule type" value="Genomic_DNA"/>
</dbReference>
<organism evidence="2 3">
    <name type="scientific">Nonomuraea monospora</name>
    <dbReference type="NCBI Taxonomy" id="568818"/>
    <lineage>
        <taxon>Bacteria</taxon>
        <taxon>Bacillati</taxon>
        <taxon>Actinomycetota</taxon>
        <taxon>Actinomycetes</taxon>
        <taxon>Streptosporangiales</taxon>
        <taxon>Streptosporangiaceae</taxon>
        <taxon>Nonomuraea</taxon>
    </lineage>
</organism>
<dbReference type="Proteomes" id="UP001499843">
    <property type="component" value="Unassembled WGS sequence"/>
</dbReference>
<name>A0ABP5PDU7_9ACTN</name>
<evidence type="ECO:0008006" key="4">
    <source>
        <dbReference type="Google" id="ProtNLM"/>
    </source>
</evidence>
<gene>
    <name evidence="2" type="ORF">GCM10009850_051530</name>
</gene>